<reference evidence="1" key="1">
    <citation type="submission" date="2018-05" db="EMBL/GenBank/DDBJ databases">
        <authorList>
            <person name="Lanie J.A."/>
            <person name="Ng W.-L."/>
            <person name="Kazmierczak K.M."/>
            <person name="Andrzejewski T.M."/>
            <person name="Davidsen T.M."/>
            <person name="Wayne K.J."/>
            <person name="Tettelin H."/>
            <person name="Glass J.I."/>
            <person name="Rusch D."/>
            <person name="Podicherti R."/>
            <person name="Tsui H.-C.T."/>
            <person name="Winkler M.E."/>
        </authorList>
    </citation>
    <scope>NUCLEOTIDE SEQUENCE</scope>
</reference>
<protein>
    <recommendedName>
        <fullName evidence="2">Glutamine cyclotransferase</fullName>
    </recommendedName>
</protein>
<dbReference type="Pfam" id="PF05096">
    <property type="entry name" value="Glu_cyclase_2"/>
    <property type="match status" value="1"/>
</dbReference>
<dbReference type="SUPFAM" id="SSF63829">
    <property type="entry name" value="Calcium-dependent phosphotriesterase"/>
    <property type="match status" value="1"/>
</dbReference>
<sequence>MLAVHANRVLGVLVLLVAAACASEGTPDEPAVQRLVPRVVAEHPHDPTAFTQGLEVVDGFLWESTGLYGESTLRVVDRTTGHLLGSVALDPGLFGEGLTALGDGRLLQLTWKAGRALVWEAATLEQADSWAYGGQGWGVCRLDDDTLVVSDGSAGLAFREVDGFGRTGGIEVRLDGELVENLNELECVAGTVWANVWQTDRIVAIDPVTGRVHTEVDVSGLPVDRTGLGVDDVLNGIAHDPTTGLFLLTGKRWPVLFEVEFVPAG</sequence>
<gene>
    <name evidence="1" type="ORF">METZ01_LOCUS71616</name>
</gene>
<dbReference type="InterPro" id="IPR007788">
    <property type="entry name" value="QCT"/>
</dbReference>
<dbReference type="AlphaFoldDB" id="A0A381TRT6"/>
<name>A0A381TRT6_9ZZZZ</name>
<evidence type="ECO:0000313" key="1">
    <source>
        <dbReference type="EMBL" id="SVA18762.1"/>
    </source>
</evidence>
<organism evidence="1">
    <name type="scientific">marine metagenome</name>
    <dbReference type="NCBI Taxonomy" id="408172"/>
    <lineage>
        <taxon>unclassified sequences</taxon>
        <taxon>metagenomes</taxon>
        <taxon>ecological metagenomes</taxon>
    </lineage>
</organism>
<accession>A0A381TRT6</accession>
<dbReference type="EMBL" id="UINC01005057">
    <property type="protein sequence ID" value="SVA18762.1"/>
    <property type="molecule type" value="Genomic_DNA"/>
</dbReference>
<dbReference type="PANTHER" id="PTHR31270">
    <property type="entry name" value="GLUTAMINYL-PEPTIDE CYCLOTRANSFERASE"/>
    <property type="match status" value="1"/>
</dbReference>
<proteinExistence type="predicted"/>
<dbReference type="PANTHER" id="PTHR31270:SF1">
    <property type="entry name" value="GLUTAMINYL-PEPTIDE CYCLOTRANSFERASE"/>
    <property type="match status" value="1"/>
</dbReference>
<dbReference type="GO" id="GO:0016603">
    <property type="term" value="F:glutaminyl-peptide cyclotransferase activity"/>
    <property type="evidence" value="ECO:0007669"/>
    <property type="project" value="InterPro"/>
</dbReference>
<evidence type="ECO:0008006" key="2">
    <source>
        <dbReference type="Google" id="ProtNLM"/>
    </source>
</evidence>